<dbReference type="Proteomes" id="UP001597453">
    <property type="component" value="Unassembled WGS sequence"/>
</dbReference>
<organism evidence="2 3">
    <name type="scientific">Gulosibacter bifidus</name>
    <dbReference type="NCBI Taxonomy" id="272239"/>
    <lineage>
        <taxon>Bacteria</taxon>
        <taxon>Bacillati</taxon>
        <taxon>Actinomycetota</taxon>
        <taxon>Actinomycetes</taxon>
        <taxon>Micrococcales</taxon>
        <taxon>Microbacteriaceae</taxon>
        <taxon>Gulosibacter</taxon>
    </lineage>
</organism>
<dbReference type="PANTHER" id="PTHR48207">
    <property type="entry name" value="SUCCINATE--HYDROXYMETHYLGLUTARATE COA-TRANSFERASE"/>
    <property type="match status" value="1"/>
</dbReference>
<comment type="caution">
    <text evidence="2">The sequence shown here is derived from an EMBL/GenBank/DDBJ whole genome shotgun (WGS) entry which is preliminary data.</text>
</comment>
<dbReference type="InterPro" id="IPR044855">
    <property type="entry name" value="CoA-Trfase_III_dom3_sf"/>
</dbReference>
<dbReference type="PANTHER" id="PTHR48207:SF3">
    <property type="entry name" value="SUCCINATE--HYDROXYMETHYLGLUTARATE COA-TRANSFERASE"/>
    <property type="match status" value="1"/>
</dbReference>
<dbReference type="InterPro" id="IPR003673">
    <property type="entry name" value="CoA-Trfase_fam_III"/>
</dbReference>
<protein>
    <submittedName>
        <fullName evidence="2">CaiB/BaiF CoA transferase family protein</fullName>
    </submittedName>
</protein>
<dbReference type="Gene3D" id="3.40.50.10540">
    <property type="entry name" value="Crotonobetainyl-coa:carnitine coa-transferase, domain 1"/>
    <property type="match status" value="1"/>
</dbReference>
<keyword evidence="1 2" id="KW-0808">Transferase</keyword>
<dbReference type="SUPFAM" id="SSF89796">
    <property type="entry name" value="CoA-transferase family III (CaiB/BaiF)"/>
    <property type="match status" value="1"/>
</dbReference>
<dbReference type="InterPro" id="IPR023606">
    <property type="entry name" value="CoA-Trfase_III_dom_1_sf"/>
</dbReference>
<dbReference type="RefSeq" id="WP_066059548.1">
    <property type="nucleotide sequence ID" value="NZ_JBHUNF010000004.1"/>
</dbReference>
<proteinExistence type="predicted"/>
<evidence type="ECO:0000313" key="3">
    <source>
        <dbReference type="Proteomes" id="UP001597453"/>
    </source>
</evidence>
<dbReference type="Pfam" id="PF02515">
    <property type="entry name" value="CoA_transf_3"/>
    <property type="match status" value="1"/>
</dbReference>
<accession>A0ABW5RJP4</accession>
<keyword evidence="3" id="KW-1185">Reference proteome</keyword>
<name>A0ABW5RJP4_9MICO</name>
<sequence length="395" mass="42392">MLMNTTNPAAGEQTSARALDGIRVLDLSRVLAGPMTAMVLADLGAEVIKVESPHGDDSRHFGPFVDGESGYYRMLNRGKRGIVLNFKDETDHATLLDLVRRSDVLVENFRPGVMARLGLAPSELLKINPRLVVVSISGFGQEGSMSGIPAFDVVAQAMSGLMAITGWPEGKPTRIGSSMGDIIPGLYGAIAALGALHERERSGRGQHIDLSMLDSLIASLESVGIRALYGENPTRIGNDHGLSVPFSTYDASNGPVVVAVTNDKLFALLVAALGREDWLEDPRFANQEARNNHREEMRAELNGALSKYTVDEAVELLRSHGVPTSKVFTAEEAVTSDYVKERGTVAVESDGFKTFASPIRMRGSVPPVPAPKLGEHEGDIARILAEPERTDAATP</sequence>
<dbReference type="EMBL" id="JBHUNF010000004">
    <property type="protein sequence ID" value="MFD2675298.1"/>
    <property type="molecule type" value="Genomic_DNA"/>
</dbReference>
<gene>
    <name evidence="2" type="ORF">ACFSUQ_08340</name>
</gene>
<reference evidence="3" key="1">
    <citation type="journal article" date="2019" name="Int. J. Syst. Evol. Microbiol.">
        <title>The Global Catalogue of Microorganisms (GCM) 10K type strain sequencing project: providing services to taxonomists for standard genome sequencing and annotation.</title>
        <authorList>
            <consortium name="The Broad Institute Genomics Platform"/>
            <consortium name="The Broad Institute Genome Sequencing Center for Infectious Disease"/>
            <person name="Wu L."/>
            <person name="Ma J."/>
        </authorList>
    </citation>
    <scope>NUCLEOTIDE SEQUENCE [LARGE SCALE GENOMIC DNA]</scope>
    <source>
        <strain evidence="3">TISTR 1511</strain>
    </source>
</reference>
<dbReference type="GO" id="GO:0016740">
    <property type="term" value="F:transferase activity"/>
    <property type="evidence" value="ECO:0007669"/>
    <property type="project" value="UniProtKB-KW"/>
</dbReference>
<dbReference type="InterPro" id="IPR050483">
    <property type="entry name" value="CoA-transferase_III_domain"/>
</dbReference>
<evidence type="ECO:0000256" key="1">
    <source>
        <dbReference type="ARBA" id="ARBA00022679"/>
    </source>
</evidence>
<dbReference type="Gene3D" id="3.30.1540.10">
    <property type="entry name" value="formyl-coa transferase, domain 3"/>
    <property type="match status" value="1"/>
</dbReference>
<evidence type="ECO:0000313" key="2">
    <source>
        <dbReference type="EMBL" id="MFD2675298.1"/>
    </source>
</evidence>